<reference evidence="7 8" key="1">
    <citation type="submission" date="2020-07" db="EMBL/GenBank/DDBJ databases">
        <title>The yeast mating-type switching endonuclease HO is a domesticated member of an unorthodox homing genetic element family.</title>
        <authorList>
            <person name="Coughlan A.Y."/>
            <person name="Lombardi L."/>
            <person name="Braun-Galleani S."/>
            <person name="Martos A.R."/>
            <person name="Galeote V."/>
            <person name="Bigey F."/>
            <person name="Dequin S."/>
            <person name="Byrne K.P."/>
            <person name="Wolfe K.H."/>
        </authorList>
    </citation>
    <scope>NUCLEOTIDE SEQUENCE [LARGE SCALE GENOMIC DNA]</scope>
    <source>
        <strain evidence="7 8">NRRL Y-6702</strain>
    </source>
</reference>
<dbReference type="Gene3D" id="2.40.50.100">
    <property type="match status" value="1"/>
</dbReference>
<dbReference type="Proteomes" id="UP000509704">
    <property type="component" value="Chromosome 6"/>
</dbReference>
<keyword evidence="3" id="KW-0271">Exosome</keyword>
<dbReference type="GO" id="GO:0071038">
    <property type="term" value="P:TRAMP-dependent tRNA surveillance pathway"/>
    <property type="evidence" value="ECO:0007669"/>
    <property type="project" value="TreeGrafter"/>
</dbReference>
<gene>
    <name evidence="7" type="ORF">HG535_0F01840</name>
</gene>
<evidence type="ECO:0000256" key="2">
    <source>
        <dbReference type="ARBA" id="ARBA00022490"/>
    </source>
</evidence>
<dbReference type="GO" id="GO:0003723">
    <property type="term" value="F:RNA binding"/>
    <property type="evidence" value="ECO:0007669"/>
    <property type="project" value="UniProtKB-KW"/>
</dbReference>
<dbReference type="GO" id="GO:0071034">
    <property type="term" value="P:CUT catabolic process"/>
    <property type="evidence" value="ECO:0007669"/>
    <property type="project" value="TreeGrafter"/>
</dbReference>
<comment type="subcellular location">
    <subcellularLocation>
        <location evidence="1">Nucleus</location>
    </subcellularLocation>
</comment>
<dbReference type="InterPro" id="IPR049469">
    <property type="entry name" value="RRP40_KH-I"/>
</dbReference>
<keyword evidence="4" id="KW-0694">RNA-binding</keyword>
<dbReference type="InterPro" id="IPR012340">
    <property type="entry name" value="NA-bd_OB-fold"/>
</dbReference>
<dbReference type="GO" id="GO:0000467">
    <property type="term" value="P:exonucleolytic trimming to generate mature 3'-end of 5.8S rRNA from tricistronic rRNA transcript (SSU-rRNA, 5.8S rRNA, LSU-rRNA)"/>
    <property type="evidence" value="ECO:0007669"/>
    <property type="project" value="TreeGrafter"/>
</dbReference>
<dbReference type="SUPFAM" id="SSF50249">
    <property type="entry name" value="Nucleic acid-binding proteins"/>
    <property type="match status" value="1"/>
</dbReference>
<evidence type="ECO:0000313" key="8">
    <source>
        <dbReference type="Proteomes" id="UP000509704"/>
    </source>
</evidence>
<evidence type="ECO:0000256" key="4">
    <source>
        <dbReference type="ARBA" id="ARBA00022884"/>
    </source>
</evidence>
<dbReference type="GO" id="GO:0071051">
    <property type="term" value="P:poly(A)-dependent snoRNA 3'-end processing"/>
    <property type="evidence" value="ECO:0007669"/>
    <property type="project" value="TreeGrafter"/>
</dbReference>
<accession>A0A7H9B5C8</accession>
<dbReference type="RefSeq" id="XP_037145399.1">
    <property type="nucleotide sequence ID" value="XM_037289504.1"/>
</dbReference>
<dbReference type="KEGG" id="zmk:HG535_0F01840"/>
<dbReference type="EMBL" id="CP058609">
    <property type="protein sequence ID" value="QLG73673.1"/>
    <property type="molecule type" value="Genomic_DNA"/>
</dbReference>
<evidence type="ECO:0000259" key="6">
    <source>
        <dbReference type="Pfam" id="PF18311"/>
    </source>
</evidence>
<evidence type="ECO:0000259" key="5">
    <source>
        <dbReference type="Pfam" id="PF15985"/>
    </source>
</evidence>
<evidence type="ECO:0000256" key="1">
    <source>
        <dbReference type="ARBA" id="ARBA00004123"/>
    </source>
</evidence>
<dbReference type="PANTHER" id="PTHR21321:SF1">
    <property type="entry name" value="EXOSOME COMPLEX COMPONENT RRP40"/>
    <property type="match status" value="1"/>
</dbReference>
<keyword evidence="8" id="KW-1185">Reference proteome</keyword>
<protein>
    <submittedName>
        <fullName evidence="7">Uncharacterized protein</fullName>
    </submittedName>
</protein>
<dbReference type="InterPro" id="IPR036612">
    <property type="entry name" value="KH_dom_type_1_sf"/>
</dbReference>
<sequence>MSTIILPGDDIHVFEDRQISLGPGMYCNPATEEIEAVNAGVEVISETKKGQAVYVDYDCKRYVPSVGDLVIGIIVGQYSDNYKVSLSNFSSSVSLSYMAFPNATKKNKPTLKVGDLVYARVRFAEKELESEIECVDSTTGQDGGFGLLDGGMLAEIKLAYARSLMFDEKFPLLPLLAKFVQFEVAIGINGIIWIKCEEVKHTLACYRSILECQKVPTSSYKAIVKENFGKIVNTVEDDNQ</sequence>
<dbReference type="Gene3D" id="3.30.1370.10">
    <property type="entry name" value="K Homology domain, type 1"/>
    <property type="match status" value="1"/>
</dbReference>
<feature type="domain" description="K Homology" evidence="5">
    <location>
        <begin position="151"/>
        <end position="199"/>
    </location>
</feature>
<dbReference type="Pfam" id="PF15985">
    <property type="entry name" value="KH_6"/>
    <property type="match status" value="1"/>
</dbReference>
<dbReference type="SUPFAM" id="SSF54791">
    <property type="entry name" value="Eukaryotic type KH-domain (KH-domain type I)"/>
    <property type="match status" value="1"/>
</dbReference>
<dbReference type="InterPro" id="IPR004088">
    <property type="entry name" value="KH_dom_type_1"/>
</dbReference>
<dbReference type="GO" id="GO:0000176">
    <property type="term" value="C:nuclear exosome (RNase complex)"/>
    <property type="evidence" value="ECO:0007669"/>
    <property type="project" value="TreeGrafter"/>
</dbReference>
<dbReference type="Gene3D" id="2.40.50.140">
    <property type="entry name" value="Nucleic acid-binding proteins"/>
    <property type="match status" value="1"/>
</dbReference>
<dbReference type="GO" id="GO:0034475">
    <property type="term" value="P:U4 snRNA 3'-end processing"/>
    <property type="evidence" value="ECO:0007669"/>
    <property type="project" value="TreeGrafter"/>
</dbReference>
<dbReference type="InterPro" id="IPR041054">
    <property type="entry name" value="Rrp40_N_euk"/>
</dbReference>
<name>A0A7H9B5C8_ZYGMR</name>
<keyword evidence="2" id="KW-0963">Cytoplasm</keyword>
<dbReference type="GO" id="GO:0000177">
    <property type="term" value="C:cytoplasmic exosome (RNase complex)"/>
    <property type="evidence" value="ECO:0007669"/>
    <property type="project" value="TreeGrafter"/>
</dbReference>
<dbReference type="Pfam" id="PF21262">
    <property type="entry name" value="RRP40_S1"/>
    <property type="match status" value="1"/>
</dbReference>
<dbReference type="OrthoDB" id="340500at2759"/>
<dbReference type="PANTHER" id="PTHR21321">
    <property type="entry name" value="PNAS-3 RELATED"/>
    <property type="match status" value="1"/>
</dbReference>
<dbReference type="FunFam" id="2.40.50.140:FF:000127">
    <property type="entry name" value="Exosome complex component RRP40"/>
    <property type="match status" value="1"/>
</dbReference>
<dbReference type="GeneID" id="59237432"/>
<dbReference type="GO" id="GO:0071035">
    <property type="term" value="P:nuclear polyadenylation-dependent rRNA catabolic process"/>
    <property type="evidence" value="ECO:0007669"/>
    <property type="project" value="TreeGrafter"/>
</dbReference>
<feature type="domain" description="Exosome complex exonuclease Rrp40 N-terminal" evidence="6">
    <location>
        <begin position="20"/>
        <end position="61"/>
    </location>
</feature>
<dbReference type="CDD" id="cd22526">
    <property type="entry name" value="KH-I_Rrp40"/>
    <property type="match status" value="1"/>
</dbReference>
<proteinExistence type="predicted"/>
<dbReference type="Pfam" id="PF18311">
    <property type="entry name" value="Rrp40_N"/>
    <property type="match status" value="1"/>
</dbReference>
<evidence type="ECO:0000313" key="7">
    <source>
        <dbReference type="EMBL" id="QLG73673.1"/>
    </source>
</evidence>
<dbReference type="InterPro" id="IPR026699">
    <property type="entry name" value="Exosome_RNA_bind1/RRP40/RRP4"/>
</dbReference>
<evidence type="ECO:0000256" key="3">
    <source>
        <dbReference type="ARBA" id="ARBA00022835"/>
    </source>
</evidence>
<dbReference type="AlphaFoldDB" id="A0A7H9B5C8"/>
<organism evidence="7 8">
    <name type="scientific">Zygotorulaspora mrakii</name>
    <name type="common">Zygosaccharomyces mrakii</name>
    <dbReference type="NCBI Taxonomy" id="42260"/>
    <lineage>
        <taxon>Eukaryota</taxon>
        <taxon>Fungi</taxon>
        <taxon>Dikarya</taxon>
        <taxon>Ascomycota</taxon>
        <taxon>Saccharomycotina</taxon>
        <taxon>Saccharomycetes</taxon>
        <taxon>Saccharomycetales</taxon>
        <taxon>Saccharomycetaceae</taxon>
        <taxon>Zygotorulaspora</taxon>
    </lineage>
</organism>